<feature type="chain" id="PRO_5045397052" description="Transmembrane protein" evidence="1">
    <location>
        <begin position="22"/>
        <end position="396"/>
    </location>
</feature>
<dbReference type="Gene3D" id="1.25.10.10">
    <property type="entry name" value="Leucine-rich Repeat Variant"/>
    <property type="match status" value="1"/>
</dbReference>
<name>A0ABQ9XU32_9EUKA</name>
<dbReference type="InterPro" id="IPR011989">
    <property type="entry name" value="ARM-like"/>
</dbReference>
<dbReference type="EMBL" id="JARBJD010000072">
    <property type="protein sequence ID" value="KAK2954988.1"/>
    <property type="molecule type" value="Genomic_DNA"/>
</dbReference>
<evidence type="ECO:0000313" key="3">
    <source>
        <dbReference type="Proteomes" id="UP001281761"/>
    </source>
</evidence>
<gene>
    <name evidence="2" type="ORF">BLNAU_10128</name>
</gene>
<sequence length="396" mass="43256">MRRSCFCALVPFLLFMPLDLAFVPATRDMSSDSSIIPRLVSLVAWCTLFVEVPSKIVSSILHPLLHSLSALTLFSTANGNKIMIVKSDAYQLSSACSLAHPSSRSLPSSRRTPSPLSGTVPAMVSLLPSFSLSEEIKDISRSVGAIDTLLDASIRSEVDLQTIETTLGALLSLTVNAENKSYVREHNGLPLLVSGLARFQITPHTPQHIPVLHTALTTPRNCCSNGVLLAALTPHAPPSVTKEAVLLVKNLTLVDQNKKEVVTPAESRQFFSQRVITVPTAGLSDLQFGPKSVIFAIDCERSSNNRQVGNTVRKAVSEDMKRVSTFADVAFLGIQNIHTVRRSLRTFINTLGHADLILKKEEPMQEEEKKEEKRVEGKTHNYSPIGELIQSLPASF</sequence>
<proteinExistence type="predicted"/>
<dbReference type="InterPro" id="IPR016024">
    <property type="entry name" value="ARM-type_fold"/>
</dbReference>
<keyword evidence="3" id="KW-1185">Reference proteome</keyword>
<evidence type="ECO:0008006" key="4">
    <source>
        <dbReference type="Google" id="ProtNLM"/>
    </source>
</evidence>
<comment type="caution">
    <text evidence="2">The sequence shown here is derived from an EMBL/GenBank/DDBJ whole genome shotgun (WGS) entry which is preliminary data.</text>
</comment>
<dbReference type="SUPFAM" id="SSF48371">
    <property type="entry name" value="ARM repeat"/>
    <property type="match status" value="1"/>
</dbReference>
<dbReference type="Proteomes" id="UP001281761">
    <property type="component" value="Unassembled WGS sequence"/>
</dbReference>
<feature type="signal peptide" evidence="1">
    <location>
        <begin position="1"/>
        <end position="21"/>
    </location>
</feature>
<organism evidence="2 3">
    <name type="scientific">Blattamonas nauphoetae</name>
    <dbReference type="NCBI Taxonomy" id="2049346"/>
    <lineage>
        <taxon>Eukaryota</taxon>
        <taxon>Metamonada</taxon>
        <taxon>Preaxostyla</taxon>
        <taxon>Oxymonadida</taxon>
        <taxon>Blattamonas</taxon>
    </lineage>
</organism>
<keyword evidence="1" id="KW-0732">Signal</keyword>
<reference evidence="2 3" key="1">
    <citation type="journal article" date="2022" name="bioRxiv">
        <title>Genomics of Preaxostyla Flagellates Illuminates Evolutionary Transitions and the Path Towards Mitochondrial Loss.</title>
        <authorList>
            <person name="Novak L.V.F."/>
            <person name="Treitli S.C."/>
            <person name="Pyrih J."/>
            <person name="Halakuc P."/>
            <person name="Pipaliya S.V."/>
            <person name="Vacek V."/>
            <person name="Brzon O."/>
            <person name="Soukal P."/>
            <person name="Eme L."/>
            <person name="Dacks J.B."/>
            <person name="Karnkowska A."/>
            <person name="Elias M."/>
            <person name="Hampl V."/>
        </authorList>
    </citation>
    <scope>NUCLEOTIDE SEQUENCE [LARGE SCALE GENOMIC DNA]</scope>
    <source>
        <strain evidence="2">NAU3</strain>
        <tissue evidence="2">Gut</tissue>
    </source>
</reference>
<evidence type="ECO:0000256" key="1">
    <source>
        <dbReference type="SAM" id="SignalP"/>
    </source>
</evidence>
<evidence type="ECO:0000313" key="2">
    <source>
        <dbReference type="EMBL" id="KAK2954988.1"/>
    </source>
</evidence>
<protein>
    <recommendedName>
        <fullName evidence="4">Transmembrane protein</fullName>
    </recommendedName>
</protein>
<accession>A0ABQ9XU32</accession>